<comment type="similarity">
    <text evidence="2 7">Belongs to the group II decarboxylase family.</text>
</comment>
<dbReference type="PRINTS" id="PR00800">
    <property type="entry name" value="YHDCRBOXLASE"/>
</dbReference>
<evidence type="ECO:0000256" key="3">
    <source>
        <dbReference type="ARBA" id="ARBA00022793"/>
    </source>
</evidence>
<dbReference type="Gene3D" id="3.90.1150.10">
    <property type="entry name" value="Aspartate Aminotransferase, domain 1"/>
    <property type="match status" value="1"/>
</dbReference>
<evidence type="ECO:0000256" key="1">
    <source>
        <dbReference type="ARBA" id="ARBA00001933"/>
    </source>
</evidence>
<evidence type="ECO:0000256" key="6">
    <source>
        <dbReference type="PIRSR" id="PIRSR602129-50"/>
    </source>
</evidence>
<evidence type="ECO:0000256" key="5">
    <source>
        <dbReference type="ARBA" id="ARBA00023239"/>
    </source>
</evidence>
<keyword evidence="3" id="KW-0210">Decarboxylase</keyword>
<dbReference type="InterPro" id="IPR021115">
    <property type="entry name" value="Pyridoxal-P_BS"/>
</dbReference>
<feature type="modified residue" description="N6-(pyridoxal phosphate)lysine" evidence="6">
    <location>
        <position position="292"/>
    </location>
</feature>
<dbReference type="PANTHER" id="PTHR11999:SF70">
    <property type="entry name" value="MIP05841P"/>
    <property type="match status" value="1"/>
</dbReference>
<proteinExistence type="inferred from homology"/>
<evidence type="ECO:0000256" key="7">
    <source>
        <dbReference type="RuleBase" id="RU000382"/>
    </source>
</evidence>
<dbReference type="GO" id="GO:0016831">
    <property type="term" value="F:carboxy-lyase activity"/>
    <property type="evidence" value="ECO:0007669"/>
    <property type="project" value="UniProtKB-KW"/>
</dbReference>
<dbReference type="PANTHER" id="PTHR11999">
    <property type="entry name" value="GROUP II PYRIDOXAL-5-PHOSPHATE DECARBOXYLASE"/>
    <property type="match status" value="1"/>
</dbReference>
<keyword evidence="5 7" id="KW-0456">Lyase</keyword>
<comment type="cofactor">
    <cofactor evidence="1 6 7">
        <name>pyridoxal 5'-phosphate</name>
        <dbReference type="ChEBI" id="CHEBI:597326"/>
    </cofactor>
</comment>
<dbReference type="PROSITE" id="PS00392">
    <property type="entry name" value="DDC_GAD_HDC_YDC"/>
    <property type="match status" value="1"/>
</dbReference>
<dbReference type="CDD" id="cd06450">
    <property type="entry name" value="DOPA_deC_like"/>
    <property type="match status" value="1"/>
</dbReference>
<dbReference type="InterPro" id="IPR015421">
    <property type="entry name" value="PyrdxlP-dep_Trfase_major"/>
</dbReference>
<dbReference type="InterPro" id="IPR002129">
    <property type="entry name" value="PyrdxlP-dep_de-COase"/>
</dbReference>
<evidence type="ECO:0000313" key="8">
    <source>
        <dbReference type="EMBL" id="RFT16316.1"/>
    </source>
</evidence>
<gene>
    <name evidence="8" type="ORF">OP8BY_1920</name>
</gene>
<name>A0A3E2BNW0_9BACT</name>
<comment type="caution">
    <text evidence="8">The sequence shown here is derived from an EMBL/GenBank/DDBJ whole genome shotgun (WGS) entry which is preliminary data.</text>
</comment>
<dbReference type="InterPro" id="IPR010977">
    <property type="entry name" value="Aromatic_deC"/>
</dbReference>
<dbReference type="GO" id="GO:0030170">
    <property type="term" value="F:pyridoxal phosphate binding"/>
    <property type="evidence" value="ECO:0007669"/>
    <property type="project" value="InterPro"/>
</dbReference>
<evidence type="ECO:0000256" key="4">
    <source>
        <dbReference type="ARBA" id="ARBA00022898"/>
    </source>
</evidence>
<dbReference type="SUPFAM" id="SSF53383">
    <property type="entry name" value="PLP-dependent transferases"/>
    <property type="match status" value="1"/>
</dbReference>
<accession>A0A3E2BNW0</accession>
<dbReference type="InterPro" id="IPR015422">
    <property type="entry name" value="PyrdxlP-dep_Trfase_small"/>
</dbReference>
<reference evidence="8 9" key="1">
    <citation type="submission" date="2018-08" db="EMBL/GenBank/DDBJ databases">
        <title>Genome analysis of the thermophilic bacterium of the candidate phylum Aminicenantes from deep subsurface aquifer revealed its physiology and ecological role.</title>
        <authorList>
            <person name="Kadnikov V.V."/>
            <person name="Mardanov A.V."/>
            <person name="Beletsky A.V."/>
            <person name="Karnachuk O.V."/>
            <person name="Ravin N.V."/>
        </authorList>
    </citation>
    <scope>NUCLEOTIDE SEQUENCE [LARGE SCALE GENOMIC DNA]</scope>
    <source>
        <strain evidence="8">BY38</strain>
    </source>
</reference>
<dbReference type="Proteomes" id="UP000257323">
    <property type="component" value="Unassembled WGS sequence"/>
</dbReference>
<sequence length="471" mass="53215">MNKEKFRKYGHELVDWVADYLENAEKYPVKSTVQPGEIKAQLPPSPPSHPEEMDRILEDFNRIILPGITHWQHPGWFAYFPSNNSPASILGELLAAGLGTQGMVWQTSPAATELEEVVMDWLRQMIGLPEGYAGVIQDTASTATLCALLTAREKITGFRVNDEGFIETLRVYASREAHSSVDKGVKIAGYGKKNLVHIPVDDEFAMIPGELERAIENDLKAGLKPACVVATVGTTSSGAVDPLKPIGEICQKYGLWLHVDAAYAGTAAILPEKRWVLEGAELADSLVFNPHKWMLTNFDCSAFFVKDPEVLTRTFEIHPEYLKTGVDAVVKNYRDWGIQLGRRFRALKLWFVLRSYGVEGIKKIIRRHIHLAELFRDELQQDRRFEILAPVYFSLVCFRLNDGRPEDGLNELNRKLLEAVNSTGKLFMTHTTLNGKYTIRLVVGQRTTEERHVRQALEIIRQKADELLKFS</sequence>
<dbReference type="InterPro" id="IPR015424">
    <property type="entry name" value="PyrdxlP-dep_Trfase"/>
</dbReference>
<dbReference type="GO" id="GO:0019752">
    <property type="term" value="P:carboxylic acid metabolic process"/>
    <property type="evidence" value="ECO:0007669"/>
    <property type="project" value="InterPro"/>
</dbReference>
<organism evidence="8 9">
    <name type="scientific">Candidatus Saccharicenans subterraneus</name>
    <dbReference type="NCBI Taxonomy" id="2508984"/>
    <lineage>
        <taxon>Bacteria</taxon>
        <taxon>Candidatus Aminicenantota</taxon>
        <taxon>Candidatus Aminicenantia</taxon>
        <taxon>Candidatus Aminicenantales</taxon>
        <taxon>Candidatus Saccharicenantaceae</taxon>
        <taxon>Candidatus Saccharicenans</taxon>
    </lineage>
</organism>
<evidence type="ECO:0000256" key="2">
    <source>
        <dbReference type="ARBA" id="ARBA00009533"/>
    </source>
</evidence>
<dbReference type="Pfam" id="PF00282">
    <property type="entry name" value="Pyridoxal_deC"/>
    <property type="match status" value="1"/>
</dbReference>
<evidence type="ECO:0000313" key="9">
    <source>
        <dbReference type="Proteomes" id="UP000257323"/>
    </source>
</evidence>
<dbReference type="GO" id="GO:0005737">
    <property type="term" value="C:cytoplasm"/>
    <property type="evidence" value="ECO:0007669"/>
    <property type="project" value="TreeGrafter"/>
</dbReference>
<protein>
    <submittedName>
        <fullName evidence="8">Aromatic-L-amino-acid decarboxylase</fullName>
    </submittedName>
</protein>
<dbReference type="EMBL" id="QUAH01000004">
    <property type="protein sequence ID" value="RFT16316.1"/>
    <property type="molecule type" value="Genomic_DNA"/>
</dbReference>
<dbReference type="GO" id="GO:0006520">
    <property type="term" value="P:amino acid metabolic process"/>
    <property type="evidence" value="ECO:0007669"/>
    <property type="project" value="InterPro"/>
</dbReference>
<keyword evidence="4 6" id="KW-0663">Pyridoxal phosphate</keyword>
<dbReference type="Gene3D" id="3.40.640.10">
    <property type="entry name" value="Type I PLP-dependent aspartate aminotransferase-like (Major domain)"/>
    <property type="match status" value="1"/>
</dbReference>
<dbReference type="Gene3D" id="1.20.1340.10">
    <property type="entry name" value="dopa decarboxylase, N-terminal domain"/>
    <property type="match status" value="1"/>
</dbReference>
<dbReference type="AlphaFoldDB" id="A0A3E2BNW0"/>